<evidence type="ECO:0000256" key="2">
    <source>
        <dbReference type="SAM" id="SignalP"/>
    </source>
</evidence>
<dbReference type="CDD" id="cd07012">
    <property type="entry name" value="PBP2_Bug_TTT"/>
    <property type="match status" value="1"/>
</dbReference>
<feature type="chain" id="PRO_5022221626" evidence="2">
    <location>
        <begin position="29"/>
        <end position="329"/>
    </location>
</feature>
<comment type="similarity">
    <text evidence="1">Belongs to the UPF0065 (bug) family.</text>
</comment>
<keyword evidence="4" id="KW-1185">Reference proteome</keyword>
<dbReference type="PANTHER" id="PTHR42928:SF5">
    <property type="entry name" value="BLR1237 PROTEIN"/>
    <property type="match status" value="1"/>
</dbReference>
<dbReference type="InterPro" id="IPR042100">
    <property type="entry name" value="Bug_dom1"/>
</dbReference>
<dbReference type="InterPro" id="IPR005064">
    <property type="entry name" value="BUG"/>
</dbReference>
<dbReference type="AlphaFoldDB" id="A0A556A7Q0"/>
<dbReference type="EMBL" id="VLTJ01000042">
    <property type="protein sequence ID" value="TSH88907.1"/>
    <property type="molecule type" value="Genomic_DNA"/>
</dbReference>
<protein>
    <submittedName>
        <fullName evidence="3">Tripartite tricarboxylate transporter substrate binding protein</fullName>
    </submittedName>
</protein>
<feature type="signal peptide" evidence="2">
    <location>
        <begin position="1"/>
        <end position="28"/>
    </location>
</feature>
<dbReference type="Pfam" id="PF03401">
    <property type="entry name" value="TctC"/>
    <property type="match status" value="1"/>
</dbReference>
<accession>A0A556A7Q0</accession>
<proteinExistence type="inferred from homology"/>
<dbReference type="PIRSF" id="PIRSF017082">
    <property type="entry name" value="YflP"/>
    <property type="match status" value="1"/>
</dbReference>
<gene>
    <name evidence="3" type="ORF">FOZ76_25070</name>
</gene>
<evidence type="ECO:0000256" key="1">
    <source>
        <dbReference type="ARBA" id="ARBA00006987"/>
    </source>
</evidence>
<dbReference type="Gene3D" id="3.40.190.150">
    <property type="entry name" value="Bordetella uptake gene, domain 1"/>
    <property type="match status" value="1"/>
</dbReference>
<reference evidence="3 4" key="1">
    <citation type="submission" date="2019-07" db="EMBL/GenBank/DDBJ databases">
        <title>Qingshengfaniella alkalisoli gen. nov., sp. nov., isolated from saline soil.</title>
        <authorList>
            <person name="Xu L."/>
            <person name="Huang X.-X."/>
            <person name="Sun J.-Q."/>
        </authorList>
    </citation>
    <scope>NUCLEOTIDE SEQUENCE [LARGE SCALE GENOMIC DNA]</scope>
    <source>
        <strain evidence="3 4">DSM 27279</strain>
    </source>
</reference>
<dbReference type="Proteomes" id="UP000318405">
    <property type="component" value="Unassembled WGS sequence"/>
</dbReference>
<organism evidence="3 4">
    <name type="scientific">Verticiella sediminum</name>
    <dbReference type="NCBI Taxonomy" id="1247510"/>
    <lineage>
        <taxon>Bacteria</taxon>
        <taxon>Pseudomonadati</taxon>
        <taxon>Pseudomonadota</taxon>
        <taxon>Betaproteobacteria</taxon>
        <taxon>Burkholderiales</taxon>
        <taxon>Alcaligenaceae</taxon>
        <taxon>Verticiella</taxon>
    </lineage>
</organism>
<dbReference type="Gene3D" id="3.40.190.10">
    <property type="entry name" value="Periplasmic binding protein-like II"/>
    <property type="match status" value="1"/>
</dbReference>
<dbReference type="SUPFAM" id="SSF53850">
    <property type="entry name" value="Periplasmic binding protein-like II"/>
    <property type="match status" value="1"/>
</dbReference>
<keyword evidence="2" id="KW-0732">Signal</keyword>
<evidence type="ECO:0000313" key="4">
    <source>
        <dbReference type="Proteomes" id="UP000318405"/>
    </source>
</evidence>
<dbReference type="OrthoDB" id="8881940at2"/>
<comment type="caution">
    <text evidence="3">The sequence shown here is derived from an EMBL/GenBank/DDBJ whole genome shotgun (WGS) entry which is preliminary data.</text>
</comment>
<evidence type="ECO:0000313" key="3">
    <source>
        <dbReference type="EMBL" id="TSH88907.1"/>
    </source>
</evidence>
<sequence length="329" mass="33649">MANPMRMLRTLCLGMAMATAVGTAPAQALEYPNRPIKLIVGWSPGGATDLLARTLATELNGLLQQPVVVENRPGANGTIGHAQAANAPADGYTLLLATNSTYAIAEHLYRGLSYRHQTDLAPVSLVASSPLMLAVRPDLPADDAAGLLALAKREPGLLNIASGGAGSTSHMAAELFMSVTGTRMTHVPYKGGGPATQAVAAGEVDVAFLDLGVAAPLAAAGRIRAIGVTGSEHSPLLPGVPPIASSGVPQFQSTTNLAVFVPAGTPQPVVARLAEAIRAALAAPALRDKLSRQGLVLIGSTPQALGQSVQAESAQWAEVIRERGIALEP</sequence>
<dbReference type="PANTHER" id="PTHR42928">
    <property type="entry name" value="TRICARBOXYLATE-BINDING PROTEIN"/>
    <property type="match status" value="1"/>
</dbReference>
<name>A0A556A7Q0_9BURK</name>